<dbReference type="InterPro" id="IPR011009">
    <property type="entry name" value="Kinase-like_dom_sf"/>
</dbReference>
<keyword evidence="2" id="KW-1133">Transmembrane helix</keyword>
<evidence type="ECO:0000313" key="4">
    <source>
        <dbReference type="EMBL" id="CAD9206440.1"/>
    </source>
</evidence>
<organism evidence="4">
    <name type="scientific">Tetraselmis chuii</name>
    <dbReference type="NCBI Taxonomy" id="63592"/>
    <lineage>
        <taxon>Eukaryota</taxon>
        <taxon>Viridiplantae</taxon>
        <taxon>Chlorophyta</taxon>
        <taxon>core chlorophytes</taxon>
        <taxon>Chlorodendrophyceae</taxon>
        <taxon>Chlorodendrales</taxon>
        <taxon>Chlorodendraceae</taxon>
        <taxon>Tetraselmis</taxon>
    </lineage>
</organism>
<accession>A0A7S1STS9</accession>
<proteinExistence type="inferred from homology"/>
<keyword evidence="2" id="KW-0812">Transmembrane</keyword>
<feature type="transmembrane region" description="Helical" evidence="2">
    <location>
        <begin position="743"/>
        <end position="767"/>
    </location>
</feature>
<dbReference type="InterPro" id="IPR004147">
    <property type="entry name" value="ABC1_dom"/>
</dbReference>
<dbReference type="Pfam" id="PF03109">
    <property type="entry name" value="ABC1"/>
    <property type="match status" value="1"/>
</dbReference>
<comment type="similarity">
    <text evidence="1">Belongs to the protein kinase superfamily. ADCK protein kinase family.</text>
</comment>
<dbReference type="PANTHER" id="PTHR10566:SF115">
    <property type="entry name" value="PROTEIN ACTIVITY OF BC1 COMPLEX KINASE 8, CHLOROPLASTIC"/>
    <property type="match status" value="1"/>
</dbReference>
<dbReference type="PANTHER" id="PTHR10566">
    <property type="entry name" value="CHAPERONE-ACTIVITY OF BC1 COMPLEX CABC1 -RELATED"/>
    <property type="match status" value="1"/>
</dbReference>
<evidence type="ECO:0000256" key="1">
    <source>
        <dbReference type="ARBA" id="ARBA00009670"/>
    </source>
</evidence>
<evidence type="ECO:0000256" key="2">
    <source>
        <dbReference type="SAM" id="Phobius"/>
    </source>
</evidence>
<keyword evidence="2" id="KW-0472">Membrane</keyword>
<evidence type="ECO:0000259" key="3">
    <source>
        <dbReference type="Pfam" id="PF03109"/>
    </source>
</evidence>
<dbReference type="EMBL" id="HBGG01016902">
    <property type="protein sequence ID" value="CAD9206440.1"/>
    <property type="molecule type" value="Transcribed_RNA"/>
</dbReference>
<dbReference type="InterPro" id="IPR050154">
    <property type="entry name" value="UbiB_kinase"/>
</dbReference>
<sequence length="783" mass="85970">MAAIASSGVMRPYSAAPRRTCRQGLGSGIPAAGTPVLPKGLLSGCNALPGLLSQRGLRRRRGVLLKEAVSTEEVVTAEVVDKEGNFSSSGSGNEDGRSEAYEVGAPIAAAAITVAAASAAAKSSTNGNGAVRNGKKELPHVLKTGEDMLSPEDAGQLELAAASKRPEELQAAKKSGETPYKNPGGRWNKFKSYSVFQRTCEIWGFAIKFAFKYFMLGKKFTYGKEGMTPARVTARKADLAVWLREELVKLGPTFIKIGQQFSTRVDVLAPEFVKELEQLQDNVPAFDAATARSIVEESIGAPIEEKFDYFEPEPIAAASLGQVHMASLNGEKVVVKVQRPGLKELFDIDCKNIRVLAQWLQKLDPKTDGAARDWVAIYDECQRILYEEIDYTKEAANAEKFKENFKNTEWVKVPDVKWDYTSEKMLTLEYCPGVKINRKEELAKLGMNVNQLARWNVESYLMQILNHGLFHADPHPGNVAVDTSYPGGRLIYYDFGMMGTLPGDVKGGLVELFYAVYGRDVDRCLQALITMGVLIPGGDVTSLKRTAAFFLNSFADRLKVQDQERKELGDKYESTFKGKRSKEDSKARRKQILSNIGEDLLLAANDQPFRFPAEFTFVIRSFTVLDGVGKSLTPKFDISEISAPYARSLLLESNPVLQRLQQDFLKRAGRQNRAVVNLFKGPNQIEYLSDTMTRMENGELKIRVRALEAERALARVEISQKAMVQAVGASMLVNVGTVLSVSAMSAAATAAFSAAGLLGIMTLSSFLKVSKLAKKELALKGQM</sequence>
<feature type="domain" description="ABC1 atypical kinase-like" evidence="3">
    <location>
        <begin position="278"/>
        <end position="527"/>
    </location>
</feature>
<dbReference type="AlphaFoldDB" id="A0A7S1STS9"/>
<dbReference type="GO" id="GO:1901031">
    <property type="term" value="P:regulation of response to reactive oxygen species"/>
    <property type="evidence" value="ECO:0007669"/>
    <property type="project" value="TreeGrafter"/>
</dbReference>
<protein>
    <recommendedName>
        <fullName evidence="3">ABC1 atypical kinase-like domain-containing protein</fullName>
    </recommendedName>
</protein>
<dbReference type="GO" id="GO:0016020">
    <property type="term" value="C:membrane"/>
    <property type="evidence" value="ECO:0007669"/>
    <property type="project" value="GOC"/>
</dbReference>
<reference evidence="4" key="1">
    <citation type="submission" date="2021-01" db="EMBL/GenBank/DDBJ databases">
        <authorList>
            <person name="Corre E."/>
            <person name="Pelletier E."/>
            <person name="Niang G."/>
            <person name="Scheremetjew M."/>
            <person name="Finn R."/>
            <person name="Kale V."/>
            <person name="Holt S."/>
            <person name="Cochrane G."/>
            <person name="Meng A."/>
            <person name="Brown T."/>
            <person name="Cohen L."/>
        </authorList>
    </citation>
    <scope>NUCLEOTIDE SEQUENCE</scope>
    <source>
        <strain evidence="4">PLY429</strain>
    </source>
</reference>
<name>A0A7S1STS9_9CHLO</name>
<gene>
    <name evidence="4" type="ORF">TCHU04912_LOCUS8676</name>
</gene>
<dbReference type="GO" id="GO:0046467">
    <property type="term" value="P:membrane lipid biosynthetic process"/>
    <property type="evidence" value="ECO:0007669"/>
    <property type="project" value="TreeGrafter"/>
</dbReference>
<dbReference type="SUPFAM" id="SSF56112">
    <property type="entry name" value="Protein kinase-like (PK-like)"/>
    <property type="match status" value="1"/>
</dbReference>
<dbReference type="CDD" id="cd05121">
    <property type="entry name" value="ABC1_ADCK3-like"/>
    <property type="match status" value="1"/>
</dbReference>